<protein>
    <submittedName>
        <fullName evidence="2">Uncharacterized protein</fullName>
    </submittedName>
</protein>
<proteinExistence type="predicted"/>
<name>A0A7T1F9B1_9STAP</name>
<dbReference type="RefSeq" id="WP_195718840.1">
    <property type="nucleotide sequence ID" value="NZ_CP064056.1"/>
</dbReference>
<evidence type="ECO:0000256" key="1">
    <source>
        <dbReference type="SAM" id="Phobius"/>
    </source>
</evidence>
<feature type="transmembrane region" description="Helical" evidence="1">
    <location>
        <begin position="41"/>
        <end position="65"/>
    </location>
</feature>
<keyword evidence="1" id="KW-0812">Transmembrane</keyword>
<feature type="transmembrane region" description="Helical" evidence="1">
    <location>
        <begin position="16"/>
        <end position="35"/>
    </location>
</feature>
<sequence length="75" mass="8597">MEDNNFRGNNNNKAPLVSSLPIFIFFIIMSIHTIVTKNNLIAISLSICSLIIFTSLTTLLLYTYIMHNKQLKDHK</sequence>
<accession>A0A7T1F9B1</accession>
<dbReference type="AlphaFoldDB" id="A0A7T1F9B1"/>
<evidence type="ECO:0000313" key="3">
    <source>
        <dbReference type="Proteomes" id="UP000594455"/>
    </source>
</evidence>
<reference evidence="2 3" key="1">
    <citation type="submission" date="2020-10" db="EMBL/GenBank/DDBJ databases">
        <title>Closed genome sequences of Staphylococcus lloydii sp. nov. and Staphylococcus durrellii sp. nov. Isolated from Captive Fruit Bats (Pteropus livingstonii).</title>
        <authorList>
            <person name="Fountain K."/>
        </authorList>
    </citation>
    <scope>NUCLEOTIDE SEQUENCE [LARGE SCALE GENOMIC DNA]</scope>
    <source>
        <strain evidence="2 3">23_2_7_LY</strain>
    </source>
</reference>
<keyword evidence="1" id="KW-1133">Transmembrane helix</keyword>
<organism evidence="2 3">
    <name type="scientific">Staphylococcus lloydii</name>
    <dbReference type="NCBI Taxonomy" id="2781774"/>
    <lineage>
        <taxon>Bacteria</taxon>
        <taxon>Bacillati</taxon>
        <taxon>Bacillota</taxon>
        <taxon>Bacilli</taxon>
        <taxon>Bacillales</taxon>
        <taxon>Staphylococcaceae</taxon>
        <taxon>Staphylococcus</taxon>
    </lineage>
</organism>
<gene>
    <name evidence="2" type="ORF">ISP08_12360</name>
</gene>
<evidence type="ECO:0000313" key="2">
    <source>
        <dbReference type="EMBL" id="QPM75092.1"/>
    </source>
</evidence>
<dbReference type="EMBL" id="CP064056">
    <property type="protein sequence ID" value="QPM75092.1"/>
    <property type="molecule type" value="Genomic_DNA"/>
</dbReference>
<keyword evidence="3" id="KW-1185">Reference proteome</keyword>
<dbReference type="Proteomes" id="UP000594455">
    <property type="component" value="Chromosome"/>
</dbReference>
<keyword evidence="1" id="KW-0472">Membrane</keyword>
<dbReference type="KEGG" id="sllo:ISP08_12360"/>